<dbReference type="RefSeq" id="WP_388010479.1">
    <property type="nucleotide sequence ID" value="NZ_JBHUEE010000012.1"/>
</dbReference>
<proteinExistence type="predicted"/>
<protein>
    <recommendedName>
        <fullName evidence="4">Flagellar biosynthesis protein FlgA</fullName>
    </recommendedName>
</protein>
<gene>
    <name evidence="2" type="ORF">ACFSE6_17710</name>
</gene>
<name>A0ABW4L8D9_9MICO</name>
<keyword evidence="1" id="KW-1133">Transmembrane helix</keyword>
<dbReference type="Proteomes" id="UP001597277">
    <property type="component" value="Unassembled WGS sequence"/>
</dbReference>
<accession>A0ABW4L8D9</accession>
<evidence type="ECO:0000256" key="1">
    <source>
        <dbReference type="SAM" id="Phobius"/>
    </source>
</evidence>
<organism evidence="2 3">
    <name type="scientific">Georgenia deserti</name>
    <dbReference type="NCBI Taxonomy" id="2093781"/>
    <lineage>
        <taxon>Bacteria</taxon>
        <taxon>Bacillati</taxon>
        <taxon>Actinomycetota</taxon>
        <taxon>Actinomycetes</taxon>
        <taxon>Micrococcales</taxon>
        <taxon>Bogoriellaceae</taxon>
        <taxon>Georgenia</taxon>
    </lineage>
</organism>
<evidence type="ECO:0000313" key="3">
    <source>
        <dbReference type="Proteomes" id="UP001597277"/>
    </source>
</evidence>
<keyword evidence="3" id="KW-1185">Reference proteome</keyword>
<keyword evidence="1" id="KW-0472">Membrane</keyword>
<dbReference type="EMBL" id="JBHUEE010000012">
    <property type="protein sequence ID" value="MFD1719686.1"/>
    <property type="molecule type" value="Genomic_DNA"/>
</dbReference>
<reference evidence="3" key="1">
    <citation type="journal article" date="2019" name="Int. J. Syst. Evol. Microbiol.">
        <title>The Global Catalogue of Microorganisms (GCM) 10K type strain sequencing project: providing services to taxonomists for standard genome sequencing and annotation.</title>
        <authorList>
            <consortium name="The Broad Institute Genomics Platform"/>
            <consortium name="The Broad Institute Genome Sequencing Center for Infectious Disease"/>
            <person name="Wu L."/>
            <person name="Ma J."/>
        </authorList>
    </citation>
    <scope>NUCLEOTIDE SEQUENCE [LARGE SCALE GENOMIC DNA]</scope>
    <source>
        <strain evidence="3">JCM 17130</strain>
    </source>
</reference>
<sequence length="213" mass="22528">MGDSSLGPRPLLGALRRRRRPIVGAVAAVVACTGATALLGGFDTVETTTMPQWAAGEPLDLGPAEVTLLDHAVRDDVLADYLPDGAAAWLIVRARVEATDGETLTYPPEVVSLPEGAVLPDGEDAQPSADRVILLSDGTARPQLHPGLPEEVAYLWPVAEPGDVPAELQVEVLVSRLEFSASSQDDVWRTPQPAADVILPRNAQMPGTFEDTV</sequence>
<feature type="transmembrane region" description="Helical" evidence="1">
    <location>
        <begin position="21"/>
        <end position="42"/>
    </location>
</feature>
<comment type="caution">
    <text evidence="2">The sequence shown here is derived from an EMBL/GenBank/DDBJ whole genome shotgun (WGS) entry which is preliminary data.</text>
</comment>
<keyword evidence="1" id="KW-0812">Transmembrane</keyword>
<evidence type="ECO:0000313" key="2">
    <source>
        <dbReference type="EMBL" id="MFD1719686.1"/>
    </source>
</evidence>
<evidence type="ECO:0008006" key="4">
    <source>
        <dbReference type="Google" id="ProtNLM"/>
    </source>
</evidence>